<proteinExistence type="predicted"/>
<dbReference type="InterPro" id="IPR027056">
    <property type="entry name" value="Gluconate_2DH_su3"/>
</dbReference>
<dbReference type="EC" id="1.-.-.-" evidence="1"/>
<sequence>MNRRQLIKNLGLGGVALVATPSVLSLLQSCKNEPVFTPSFLSMGQGKALRHMVDLIIPSDEAIPGAVDVGVHQFIDSYWDEVTTLEDQVHIKSGFDALANRLQDATGKTFETAEAADYDVLLSKYLTASIEQGAIYNKSIGAYYQAYKKDKTVKPDPDAGTYSLLGNIRGMTVWGWKSSEEIGENVLAYEPIPGQQIGCLPVSEATGGKAYSLP</sequence>
<comment type="caution">
    <text evidence="1">The sequence shown here is derived from an EMBL/GenBank/DDBJ whole genome shotgun (WGS) entry which is preliminary data.</text>
</comment>
<accession>A0ABV9I1Z1</accession>
<dbReference type="Proteomes" id="UP001596043">
    <property type="component" value="Unassembled WGS sequence"/>
</dbReference>
<dbReference type="RefSeq" id="WP_379982627.1">
    <property type="nucleotide sequence ID" value="NZ_JBHSFV010000019.1"/>
</dbReference>
<protein>
    <submittedName>
        <fullName evidence="1">Gluconate 2-dehydrogenase subunit 3 family protein</fullName>
        <ecNumber evidence="1">1.-.-.-</ecNumber>
    </submittedName>
</protein>
<keyword evidence="1" id="KW-0560">Oxidoreductase</keyword>
<dbReference type="PROSITE" id="PS51257">
    <property type="entry name" value="PROKAR_LIPOPROTEIN"/>
    <property type="match status" value="1"/>
</dbReference>
<reference evidence="2" key="1">
    <citation type="journal article" date="2019" name="Int. J. Syst. Evol. Microbiol.">
        <title>The Global Catalogue of Microorganisms (GCM) 10K type strain sequencing project: providing services to taxonomists for standard genome sequencing and annotation.</title>
        <authorList>
            <consortium name="The Broad Institute Genomics Platform"/>
            <consortium name="The Broad Institute Genome Sequencing Center for Infectious Disease"/>
            <person name="Wu L."/>
            <person name="Ma J."/>
        </authorList>
    </citation>
    <scope>NUCLEOTIDE SEQUENCE [LARGE SCALE GENOMIC DNA]</scope>
    <source>
        <strain evidence="2">YJ-61-S</strain>
    </source>
</reference>
<gene>
    <name evidence="1" type="ORF">ACFO3O_21195</name>
</gene>
<organism evidence="1 2">
    <name type="scientific">Dokdonia ponticola</name>
    <dbReference type="NCBI Taxonomy" id="2041041"/>
    <lineage>
        <taxon>Bacteria</taxon>
        <taxon>Pseudomonadati</taxon>
        <taxon>Bacteroidota</taxon>
        <taxon>Flavobacteriia</taxon>
        <taxon>Flavobacteriales</taxon>
        <taxon>Flavobacteriaceae</taxon>
        <taxon>Dokdonia</taxon>
    </lineage>
</organism>
<dbReference type="GO" id="GO:0016491">
    <property type="term" value="F:oxidoreductase activity"/>
    <property type="evidence" value="ECO:0007669"/>
    <property type="project" value="UniProtKB-KW"/>
</dbReference>
<evidence type="ECO:0000313" key="2">
    <source>
        <dbReference type="Proteomes" id="UP001596043"/>
    </source>
</evidence>
<keyword evidence="2" id="KW-1185">Reference proteome</keyword>
<evidence type="ECO:0000313" key="1">
    <source>
        <dbReference type="EMBL" id="MFC4636437.1"/>
    </source>
</evidence>
<dbReference type="EMBL" id="JBHSFV010000019">
    <property type="protein sequence ID" value="MFC4636437.1"/>
    <property type="molecule type" value="Genomic_DNA"/>
</dbReference>
<name>A0ABV9I1Z1_9FLAO</name>
<dbReference type="Pfam" id="PF13618">
    <property type="entry name" value="Gluconate_2-dh3"/>
    <property type="match status" value="1"/>
</dbReference>